<keyword evidence="1" id="KW-0175">Coiled coil</keyword>
<evidence type="ECO:0000313" key="6">
    <source>
        <dbReference type="Proteomes" id="UP001628179"/>
    </source>
</evidence>
<feature type="domain" description="Ubiquitin-like" evidence="4">
    <location>
        <begin position="81"/>
        <end position="162"/>
    </location>
</feature>
<feature type="coiled-coil region" evidence="1">
    <location>
        <begin position="162"/>
        <end position="189"/>
    </location>
</feature>
<feature type="region of interest" description="Disordered" evidence="2">
    <location>
        <begin position="450"/>
        <end position="513"/>
    </location>
</feature>
<evidence type="ECO:0000313" key="5">
    <source>
        <dbReference type="EMBL" id="GAB1313552.1"/>
    </source>
</evidence>
<organism evidence="5 6">
    <name type="scientific">Madurella fahalii</name>
    <dbReference type="NCBI Taxonomy" id="1157608"/>
    <lineage>
        <taxon>Eukaryota</taxon>
        <taxon>Fungi</taxon>
        <taxon>Dikarya</taxon>
        <taxon>Ascomycota</taxon>
        <taxon>Pezizomycotina</taxon>
        <taxon>Sordariomycetes</taxon>
        <taxon>Sordariomycetidae</taxon>
        <taxon>Sordariales</taxon>
        <taxon>Sordariales incertae sedis</taxon>
        <taxon>Madurella</taxon>
    </lineage>
</organism>
<keyword evidence="6" id="KW-1185">Reference proteome</keyword>
<feature type="transmembrane region" description="Helical" evidence="3">
    <location>
        <begin position="1254"/>
        <end position="1276"/>
    </location>
</feature>
<feature type="compositionally biased region" description="Low complexity" evidence="2">
    <location>
        <begin position="869"/>
        <end position="895"/>
    </location>
</feature>
<comment type="caution">
    <text evidence="5">The sequence shown here is derived from an EMBL/GenBank/DDBJ whole genome shotgun (WGS) entry which is preliminary data.</text>
</comment>
<gene>
    <name evidence="5" type="ORF">MFIFM68171_03762</name>
</gene>
<feature type="compositionally biased region" description="Low complexity" evidence="2">
    <location>
        <begin position="380"/>
        <end position="392"/>
    </location>
</feature>
<keyword evidence="3" id="KW-0812">Transmembrane</keyword>
<proteinExistence type="predicted"/>
<feature type="compositionally biased region" description="Polar residues" evidence="2">
    <location>
        <begin position="18"/>
        <end position="33"/>
    </location>
</feature>
<dbReference type="RefSeq" id="XP_070915284.1">
    <property type="nucleotide sequence ID" value="XM_071059183.1"/>
</dbReference>
<feature type="region of interest" description="Disordered" evidence="2">
    <location>
        <begin position="1"/>
        <end position="82"/>
    </location>
</feature>
<feature type="region of interest" description="Disordered" evidence="2">
    <location>
        <begin position="276"/>
        <end position="435"/>
    </location>
</feature>
<sequence length="1605" mass="177988">MAENYEGPTVESGDESSIDISQDMSEQAGQQANRFAPEDHDNEPSPRPQSRTGGQVHQDPTDAARSTAFSRSGFNPRTSDEGNIFVKDGIGRKLSFPFKLAMTWHGFEDLIQQACLHISSIGREVKEGRYDLIAPDGSVILPSVWNLSVQPGWFVTMRMWKDEDDEKEKEQAELKKAMLEEAKAEVEMAAKGKMEAPVKFKDAVGRKFSFPFHLVRTWAGMEELIKQAFLHVDVLGPHVMEGHYDLIGPNGEVILPSVWENVIEPDWSITMHMWPMEQKGPMPGQQHAVGPRGQFPRPPGFPTLTPRQPGQRPPGAGPPPPPPPPPGWWPSGPPYPSAPQVVVTRPAESKKKKKPSGTNILGWMAGGRGRRARTSVGDTSPIHSQSRSPSSSAEAATYDPLPPSPKLKRAASGHSAEGVLASVSGQQKSVPAARAPVDLSWEVSKKLQPVYNRSRHNERREGSPRAPSTVSHSRSRSSKANPVKGEESQSHGAREDESEVEAADESGSLVSKDAGENARMEVVRKGLVVVYRAKNRRSAQRPFQVPLRRQTIKPLGKAVSDPWTLEIKSARVYWEELTMGGAASLELIRRTKHPAADKIKAQGEGEKQTMWLHVTRAFMSFQEFEDMAQFDLLLDEKTRRLVSCVMDSIKSDRLDEDWYIKPGTVLRCDGNLEEDEHESVIFASIPNLHSNPYDIATARRASEGICPERRLHDAFGSLSIHYEQNKGRFALEGRHRHDLWVRQTWILVTGSCVFTYGSFLLDVLQGQTIAILDEALLDTDGSGGIQIVDDDRRLFYIPSANLKSYYELKVAVSDRLIKAGNDKVKNCAVHLQLPDGKELDPKTWAKVLGSDELPTLKVSLEELTPSPPSSADSSSSTRSSRGSSTHSRNMSNNSLDLDDDRGAAKVGHEKESDSASRLLAELNDQTPGQERHANEEGDFILLSVDSEEVPNARPIDIPELNGKVPPFFGWMTGDNPRGVKSVEKGFKEGVIRADLKLSRPDAITPHSNSLLVDLYKSFGEADVYQDAPMLTFIEFEQARTRWAKGKGSWKNPLVSHLYHEKMMAMAGAYFDAAILTLESFVSPGYDGVPIKKYFGALSEVMKDPTYPLRSDSMDHESPDPDFPAISKQGQRSKWVISQKRTLEDNIRHRGHSGDNDDCPECLKGTVYATLEAATSHLRQGHLVGSMTDERLRHYVVQLSDALVEKRESEQARMLEFGAGTMARILRKLVAIQDGVVHDDELREKRGLPHELLEAFAIIVAFVCALSAAMHKISWVYTDDIPRNSKGIEDLVSHEVLKQLDMLMKLATEAENLIRKAERALMSSTIALLNGQDGPESFQVSVGPHYIAAQIVSNLLKVPVHNQKHVADLYEANLKTLKSRLLRHPSKRYILSITAIADELNMIGDFLAWQAEALSSFDTVLNPETYNRRATPPDRGTLYRMEHRLLQRTAGARIAKDERRVRQMVEGCSRMVADVRELTAIMADDKGQVIFIFTAVTVVFLPLSFVASYVSMSGGAAGAGLDWPGVQGLFWKVAGPLTAGVFIFCLSVAQAGTIRRALRLPRWRAAGVGGAPWREMTAWRTRATAPVSLGWTRRENEKAAYGVEDV</sequence>
<keyword evidence="3" id="KW-0472">Membrane</keyword>
<reference evidence="5 6" key="1">
    <citation type="submission" date="2024-09" db="EMBL/GenBank/DDBJ databases">
        <title>Itraconazole resistance in Madurella fahalii resulting from another homologue of gene encoding cytochrome P450 14-alpha sterol demethylase (CYP51).</title>
        <authorList>
            <person name="Yoshioka I."/>
            <person name="Fahal A.H."/>
            <person name="Kaneko S."/>
            <person name="Yaguchi T."/>
        </authorList>
    </citation>
    <scope>NUCLEOTIDE SEQUENCE [LARGE SCALE GENOMIC DNA]</scope>
    <source>
        <strain evidence="5 6">IFM 68171</strain>
    </source>
</reference>
<protein>
    <recommendedName>
        <fullName evidence="4">Ubiquitin-like domain-containing protein</fullName>
    </recommendedName>
</protein>
<dbReference type="GeneID" id="98174506"/>
<feature type="domain" description="Ubiquitin-like" evidence="4">
    <location>
        <begin position="195"/>
        <end position="276"/>
    </location>
</feature>
<accession>A0ABQ0G715</accession>
<evidence type="ECO:0000256" key="3">
    <source>
        <dbReference type="SAM" id="Phobius"/>
    </source>
</evidence>
<feature type="compositionally biased region" description="Basic and acidic residues" evidence="2">
    <location>
        <begin position="900"/>
        <end position="914"/>
    </location>
</feature>
<dbReference type="Gene3D" id="1.20.58.340">
    <property type="entry name" value="Magnesium transport protein CorA, transmembrane region"/>
    <property type="match status" value="1"/>
</dbReference>
<feature type="compositionally biased region" description="Pro residues" evidence="2">
    <location>
        <begin position="311"/>
        <end position="337"/>
    </location>
</feature>
<dbReference type="InterPro" id="IPR054464">
    <property type="entry name" value="ULD_fung"/>
</dbReference>
<dbReference type="Pfam" id="PF22893">
    <property type="entry name" value="ULD_2"/>
    <property type="match status" value="2"/>
</dbReference>
<dbReference type="EMBL" id="BAAFSV010000002">
    <property type="protein sequence ID" value="GAB1313552.1"/>
    <property type="molecule type" value="Genomic_DNA"/>
</dbReference>
<feature type="region of interest" description="Disordered" evidence="2">
    <location>
        <begin position="861"/>
        <end position="915"/>
    </location>
</feature>
<feature type="compositionally biased region" description="Polar residues" evidence="2">
    <location>
        <begin position="67"/>
        <end position="77"/>
    </location>
</feature>
<evidence type="ECO:0000256" key="2">
    <source>
        <dbReference type="SAM" id="MobiDB-lite"/>
    </source>
</evidence>
<feature type="compositionally biased region" description="Basic and acidic residues" evidence="2">
    <location>
        <begin position="484"/>
        <end position="495"/>
    </location>
</feature>
<dbReference type="Proteomes" id="UP001628179">
    <property type="component" value="Unassembled WGS sequence"/>
</dbReference>
<name>A0ABQ0G715_9PEZI</name>
<evidence type="ECO:0000256" key="1">
    <source>
        <dbReference type="SAM" id="Coils"/>
    </source>
</evidence>
<feature type="transmembrane region" description="Helical" evidence="3">
    <location>
        <begin position="1488"/>
        <end position="1509"/>
    </location>
</feature>
<evidence type="ECO:0000259" key="4">
    <source>
        <dbReference type="Pfam" id="PF22893"/>
    </source>
</evidence>
<feature type="transmembrane region" description="Helical" evidence="3">
    <location>
        <begin position="1529"/>
        <end position="1553"/>
    </location>
</feature>
<keyword evidence="3" id="KW-1133">Transmembrane helix</keyword>